<evidence type="ECO:0000313" key="1">
    <source>
        <dbReference type="EMBL" id="KAK7037437.1"/>
    </source>
</evidence>
<comment type="caution">
    <text evidence="1">The sequence shown here is derived from an EMBL/GenBank/DDBJ whole genome shotgun (WGS) entry which is preliminary data.</text>
</comment>
<keyword evidence="2" id="KW-1185">Reference proteome</keyword>
<reference evidence="1 2" key="1">
    <citation type="submission" date="2024-01" db="EMBL/GenBank/DDBJ databases">
        <title>A draft genome for a cacao thread blight-causing isolate of Paramarasmius palmivorus.</title>
        <authorList>
            <person name="Baruah I.K."/>
            <person name="Bukari Y."/>
            <person name="Amoako-Attah I."/>
            <person name="Meinhardt L.W."/>
            <person name="Bailey B.A."/>
            <person name="Cohen S.P."/>
        </authorList>
    </citation>
    <scope>NUCLEOTIDE SEQUENCE [LARGE SCALE GENOMIC DNA]</scope>
    <source>
        <strain evidence="1 2">GH-12</strain>
    </source>
</reference>
<accession>A0AAW0CBZ7</accession>
<gene>
    <name evidence="1" type="ORF">VNI00_011188</name>
</gene>
<sequence>MQNTWYAHLYLSRHLQRLIGFRAGHSARLVELREPIFLFPLLEGNNFVNRRTARTLTTTMKAHRVQQSLNETAEQRTLRTAERFRKSVVLNSSINASNTQMVAPPSNSLSYGTPLNTSILLQHQQKGVGGILGQSYRLGYRFRHEKATLPDNSYGQGTVPLPPSKLMPDLKNELLITANQTWLWTKPLPLTVDDLEWRFPENGIVDPGTDTFTIANFYNYYNTPTNSHLLTAYVPKPWKQFAKLKEPFLPLELIILEGQIRR</sequence>
<proteinExistence type="predicted"/>
<evidence type="ECO:0000313" key="2">
    <source>
        <dbReference type="Proteomes" id="UP001383192"/>
    </source>
</evidence>
<protein>
    <submittedName>
        <fullName evidence="1">Uncharacterized protein</fullName>
    </submittedName>
</protein>
<name>A0AAW0CBZ7_9AGAR</name>
<organism evidence="1 2">
    <name type="scientific">Paramarasmius palmivorus</name>
    <dbReference type="NCBI Taxonomy" id="297713"/>
    <lineage>
        <taxon>Eukaryota</taxon>
        <taxon>Fungi</taxon>
        <taxon>Dikarya</taxon>
        <taxon>Basidiomycota</taxon>
        <taxon>Agaricomycotina</taxon>
        <taxon>Agaricomycetes</taxon>
        <taxon>Agaricomycetidae</taxon>
        <taxon>Agaricales</taxon>
        <taxon>Marasmiineae</taxon>
        <taxon>Marasmiaceae</taxon>
        <taxon>Paramarasmius</taxon>
    </lineage>
</organism>
<dbReference type="EMBL" id="JAYKXP010000047">
    <property type="protein sequence ID" value="KAK7037437.1"/>
    <property type="molecule type" value="Genomic_DNA"/>
</dbReference>
<dbReference type="AlphaFoldDB" id="A0AAW0CBZ7"/>
<dbReference type="Proteomes" id="UP001383192">
    <property type="component" value="Unassembled WGS sequence"/>
</dbReference>